<comment type="caution">
    <text evidence="1">The sequence shown here is derived from an EMBL/GenBank/DDBJ whole genome shotgun (WGS) entry which is preliminary data.</text>
</comment>
<gene>
    <name evidence="1" type="ORF">CJF39_08765</name>
</gene>
<evidence type="ECO:0000313" key="2">
    <source>
        <dbReference type="Proteomes" id="UP000215788"/>
    </source>
</evidence>
<reference evidence="1 2" key="1">
    <citation type="submission" date="2017-08" db="EMBL/GenBank/DDBJ databases">
        <title>Genomic and metabolic characterisation of spoilage-associated Pseudomonas species.</title>
        <authorList>
            <person name="Stanborough T."/>
            <person name="Fegan N."/>
            <person name="Powell S.M."/>
            <person name="Singh T."/>
            <person name="Tamplin M.L."/>
            <person name="Chandry P.S."/>
        </authorList>
    </citation>
    <scope>NUCLEOTIDE SEQUENCE [LARGE SCALE GENOMIC DNA]</scope>
    <source>
        <strain evidence="1 2">L1802</strain>
    </source>
</reference>
<dbReference type="Proteomes" id="UP000215788">
    <property type="component" value="Unassembled WGS sequence"/>
</dbReference>
<dbReference type="OrthoDB" id="7021323at2"/>
<dbReference type="InterPro" id="IPR017946">
    <property type="entry name" value="PLC-like_Pdiesterase_TIM-brl"/>
</dbReference>
<evidence type="ECO:0000313" key="1">
    <source>
        <dbReference type="EMBL" id="OZY59868.1"/>
    </source>
</evidence>
<dbReference type="Gene3D" id="3.20.20.190">
    <property type="entry name" value="Phosphatidylinositol (PI) phosphodiesterase"/>
    <property type="match status" value="1"/>
</dbReference>
<dbReference type="EMBL" id="NQKI01000010">
    <property type="protein sequence ID" value="OZY59868.1"/>
    <property type="molecule type" value="Genomic_DNA"/>
</dbReference>
<dbReference type="RefSeq" id="WP_094993062.1">
    <property type="nucleotide sequence ID" value="NZ_NQKI01000010.1"/>
</dbReference>
<proteinExistence type="predicted"/>
<dbReference type="GO" id="GO:0006629">
    <property type="term" value="P:lipid metabolic process"/>
    <property type="evidence" value="ECO:0007669"/>
    <property type="project" value="InterPro"/>
</dbReference>
<dbReference type="GO" id="GO:0008081">
    <property type="term" value="F:phosphoric diester hydrolase activity"/>
    <property type="evidence" value="ECO:0007669"/>
    <property type="project" value="InterPro"/>
</dbReference>
<dbReference type="AlphaFoldDB" id="A0A266NBI3"/>
<accession>A0A266NBI3</accession>
<name>A0A266NBI3_9PSED</name>
<protein>
    <submittedName>
        <fullName evidence="1">Uncharacterized protein</fullName>
    </submittedName>
</protein>
<dbReference type="SUPFAM" id="SSF51695">
    <property type="entry name" value="PLC-like phosphodiesterases"/>
    <property type="match status" value="1"/>
</dbReference>
<sequence length="85" mass="9497">MNLLSDLKADYSPSTWMTDLSYFLAPLKLHLLSLPSTHNSGMDKKAVSGIEEGWTACQNDTFLFQLLQGARVLDVRLKHGIEGIF</sequence>
<organism evidence="1 2">
    <name type="scientific">Pseudomonas lundensis</name>
    <dbReference type="NCBI Taxonomy" id="86185"/>
    <lineage>
        <taxon>Bacteria</taxon>
        <taxon>Pseudomonadati</taxon>
        <taxon>Pseudomonadota</taxon>
        <taxon>Gammaproteobacteria</taxon>
        <taxon>Pseudomonadales</taxon>
        <taxon>Pseudomonadaceae</taxon>
        <taxon>Pseudomonas</taxon>
    </lineage>
</organism>